<accession>A0A853C193</accession>
<dbReference type="AlphaFoldDB" id="A0A853C193"/>
<dbReference type="PROSITE" id="PS51257">
    <property type="entry name" value="PROKAR_LIPOPROTEIN"/>
    <property type="match status" value="1"/>
</dbReference>
<dbReference type="InterPro" id="IPR046172">
    <property type="entry name" value="DUF6174"/>
</dbReference>
<gene>
    <name evidence="3" type="ORF">HNR19_001190</name>
</gene>
<feature type="region of interest" description="Disordered" evidence="1">
    <location>
        <begin position="24"/>
        <end position="54"/>
    </location>
</feature>
<feature type="chain" id="PRO_5039137992" description="Lipoprotein" evidence="2">
    <location>
        <begin position="19"/>
        <end position="167"/>
    </location>
</feature>
<evidence type="ECO:0000313" key="4">
    <source>
        <dbReference type="Proteomes" id="UP000530424"/>
    </source>
</evidence>
<dbReference type="EMBL" id="JACCFP010000001">
    <property type="protein sequence ID" value="NYJ00492.1"/>
    <property type="molecule type" value="Genomic_DNA"/>
</dbReference>
<evidence type="ECO:0000313" key="3">
    <source>
        <dbReference type="EMBL" id="NYJ00492.1"/>
    </source>
</evidence>
<protein>
    <recommendedName>
        <fullName evidence="5">Lipoprotein</fullName>
    </recommendedName>
</protein>
<dbReference type="Proteomes" id="UP000530424">
    <property type="component" value="Unassembled WGS sequence"/>
</dbReference>
<dbReference type="RefSeq" id="WP_179667075.1">
    <property type="nucleotide sequence ID" value="NZ_JACCFP010000001.1"/>
</dbReference>
<reference evidence="3 4" key="1">
    <citation type="submission" date="2020-07" db="EMBL/GenBank/DDBJ databases">
        <title>Sequencing the genomes of 1000 actinobacteria strains.</title>
        <authorList>
            <person name="Klenk H.-P."/>
        </authorList>
    </citation>
    <scope>NUCLEOTIDE SEQUENCE [LARGE SCALE GENOMIC DNA]</scope>
    <source>
        <strain evidence="3 4">DSM 103833</strain>
    </source>
</reference>
<comment type="caution">
    <text evidence="3">The sequence shown here is derived from an EMBL/GenBank/DDBJ whole genome shotgun (WGS) entry which is preliminary data.</text>
</comment>
<name>A0A853C193_9ACTN</name>
<sequence length="167" mass="17449">MKNLLAAGAAALALTVLAACGGEDTSTAEDPVDDPTTAESSTPVDGSTAEPGGFPAFAPEDYSYVLEVICYCPLTGPVEVTVEGGEVASAVYTKGGHGLTKGDEAPDFMRKTINDVIDAANDTDAAEVDVTWPEGQDYPRSVSVDQDKRMVDEEITYIVRRVQVSAG</sequence>
<organism evidence="3 4">
    <name type="scientific">Nocardioides thalensis</name>
    <dbReference type="NCBI Taxonomy" id="1914755"/>
    <lineage>
        <taxon>Bacteria</taxon>
        <taxon>Bacillati</taxon>
        <taxon>Actinomycetota</taxon>
        <taxon>Actinomycetes</taxon>
        <taxon>Propionibacteriales</taxon>
        <taxon>Nocardioidaceae</taxon>
        <taxon>Nocardioides</taxon>
    </lineage>
</organism>
<evidence type="ECO:0008006" key="5">
    <source>
        <dbReference type="Google" id="ProtNLM"/>
    </source>
</evidence>
<evidence type="ECO:0000256" key="1">
    <source>
        <dbReference type="SAM" id="MobiDB-lite"/>
    </source>
</evidence>
<evidence type="ECO:0000256" key="2">
    <source>
        <dbReference type="SAM" id="SignalP"/>
    </source>
</evidence>
<proteinExistence type="predicted"/>
<feature type="signal peptide" evidence="2">
    <location>
        <begin position="1"/>
        <end position="18"/>
    </location>
</feature>
<dbReference type="Pfam" id="PF19671">
    <property type="entry name" value="DUF6174"/>
    <property type="match status" value="1"/>
</dbReference>
<keyword evidence="4" id="KW-1185">Reference proteome</keyword>
<keyword evidence="2" id="KW-0732">Signal</keyword>